<gene>
    <name evidence="7" type="ORF">K461DRAFT_309692</name>
</gene>
<dbReference type="GO" id="GO:0071986">
    <property type="term" value="C:Ragulator complex"/>
    <property type="evidence" value="ECO:0007669"/>
    <property type="project" value="InterPro"/>
</dbReference>
<feature type="region of interest" description="Disordered" evidence="6">
    <location>
        <begin position="11"/>
        <end position="52"/>
    </location>
</feature>
<dbReference type="GO" id="GO:0032008">
    <property type="term" value="P:positive regulation of TOR signaling"/>
    <property type="evidence" value="ECO:0007669"/>
    <property type="project" value="InterPro"/>
</dbReference>
<reference evidence="7" key="1">
    <citation type="journal article" date="2020" name="Stud. Mycol.">
        <title>101 Dothideomycetes genomes: a test case for predicting lifestyles and emergence of pathogens.</title>
        <authorList>
            <person name="Haridas S."/>
            <person name="Albert R."/>
            <person name="Binder M."/>
            <person name="Bloem J."/>
            <person name="Labutti K."/>
            <person name="Salamov A."/>
            <person name="Andreopoulos B."/>
            <person name="Baker S."/>
            <person name="Barry K."/>
            <person name="Bills G."/>
            <person name="Bluhm B."/>
            <person name="Cannon C."/>
            <person name="Castanera R."/>
            <person name="Culley D."/>
            <person name="Daum C."/>
            <person name="Ezra D."/>
            <person name="Gonzalez J."/>
            <person name="Henrissat B."/>
            <person name="Kuo A."/>
            <person name="Liang C."/>
            <person name="Lipzen A."/>
            <person name="Lutzoni F."/>
            <person name="Magnuson J."/>
            <person name="Mondo S."/>
            <person name="Nolan M."/>
            <person name="Ohm R."/>
            <person name="Pangilinan J."/>
            <person name="Park H.-J."/>
            <person name="Ramirez L."/>
            <person name="Alfaro M."/>
            <person name="Sun H."/>
            <person name="Tritt A."/>
            <person name="Yoshinaga Y."/>
            <person name="Zwiers L.-H."/>
            <person name="Turgeon B."/>
            <person name="Goodwin S."/>
            <person name="Spatafora J."/>
            <person name="Crous P."/>
            <person name="Grigoriev I."/>
        </authorList>
    </citation>
    <scope>NUCLEOTIDE SEQUENCE</scope>
    <source>
        <strain evidence="7">CBS 260.36</strain>
    </source>
</reference>
<keyword evidence="3" id="KW-0472">Membrane</keyword>
<accession>A0A9P4J9T8</accession>
<evidence type="ECO:0000313" key="8">
    <source>
        <dbReference type="Proteomes" id="UP000799439"/>
    </source>
</evidence>
<feature type="region of interest" description="Disordered" evidence="6">
    <location>
        <begin position="156"/>
        <end position="195"/>
    </location>
</feature>
<dbReference type="GO" id="GO:0001919">
    <property type="term" value="P:regulation of receptor recycling"/>
    <property type="evidence" value="ECO:0007669"/>
    <property type="project" value="InterPro"/>
</dbReference>
<evidence type="ECO:0000313" key="7">
    <source>
        <dbReference type="EMBL" id="KAF2157614.1"/>
    </source>
</evidence>
<keyword evidence="2" id="KW-0519">Myristate</keyword>
<evidence type="ECO:0000256" key="1">
    <source>
        <dbReference type="ARBA" id="ARBA00004308"/>
    </source>
</evidence>
<comment type="caution">
    <text evidence="7">The sequence shown here is derived from an EMBL/GenBank/DDBJ whole genome shotgun (WGS) entry which is preliminary data.</text>
</comment>
<keyword evidence="5" id="KW-0449">Lipoprotein</keyword>
<feature type="compositionally biased region" description="Acidic residues" evidence="6">
    <location>
        <begin position="185"/>
        <end position="195"/>
    </location>
</feature>
<proteinExistence type="predicted"/>
<organism evidence="7 8">
    <name type="scientific">Myriangium duriaei CBS 260.36</name>
    <dbReference type="NCBI Taxonomy" id="1168546"/>
    <lineage>
        <taxon>Eukaryota</taxon>
        <taxon>Fungi</taxon>
        <taxon>Dikarya</taxon>
        <taxon>Ascomycota</taxon>
        <taxon>Pezizomycotina</taxon>
        <taxon>Dothideomycetes</taxon>
        <taxon>Dothideomycetidae</taxon>
        <taxon>Myriangiales</taxon>
        <taxon>Myriangiaceae</taxon>
        <taxon>Myriangium</taxon>
    </lineage>
</organism>
<dbReference type="GO" id="GO:0043410">
    <property type="term" value="P:positive regulation of MAPK cascade"/>
    <property type="evidence" value="ECO:0007669"/>
    <property type="project" value="InterPro"/>
</dbReference>
<dbReference type="AlphaFoldDB" id="A0A9P4J9T8"/>
<dbReference type="Pfam" id="PF15454">
    <property type="entry name" value="LAMTOR"/>
    <property type="match status" value="1"/>
</dbReference>
<feature type="compositionally biased region" description="Polar residues" evidence="6">
    <location>
        <begin position="100"/>
        <end position="109"/>
    </location>
</feature>
<dbReference type="InterPro" id="IPR028209">
    <property type="entry name" value="LAMTOR1/MEH1"/>
</dbReference>
<dbReference type="GO" id="GO:0031902">
    <property type="term" value="C:late endosome membrane"/>
    <property type="evidence" value="ECO:0007669"/>
    <property type="project" value="InterPro"/>
</dbReference>
<protein>
    <submittedName>
        <fullName evidence="7">Uncharacterized protein</fullName>
    </submittedName>
</protein>
<feature type="region of interest" description="Disordered" evidence="6">
    <location>
        <begin position="100"/>
        <end position="131"/>
    </location>
</feature>
<comment type="subcellular location">
    <subcellularLocation>
        <location evidence="1">Endomembrane system</location>
    </subcellularLocation>
</comment>
<name>A0A9P4J9T8_9PEZI</name>
<dbReference type="GO" id="GO:0071230">
    <property type="term" value="P:cellular response to amino acid stimulus"/>
    <property type="evidence" value="ECO:0007669"/>
    <property type="project" value="InterPro"/>
</dbReference>
<keyword evidence="4" id="KW-0564">Palmitate</keyword>
<dbReference type="GO" id="GO:0045121">
    <property type="term" value="C:membrane raft"/>
    <property type="evidence" value="ECO:0007669"/>
    <property type="project" value="InterPro"/>
</dbReference>
<evidence type="ECO:0000256" key="4">
    <source>
        <dbReference type="ARBA" id="ARBA00023139"/>
    </source>
</evidence>
<evidence type="ECO:0000256" key="3">
    <source>
        <dbReference type="ARBA" id="ARBA00023136"/>
    </source>
</evidence>
<sequence length="237" mass="25247">MGACLSCLGLQRSSDDEPSETDRLLYDETTANRTGYGTAGQGAQVSAPDPEELRRHREMLERICAETANNLIDVETTNAMALHGKPSAEFTKLLNTHFATSSANGSTDQEPPKTPVHNTASTPPEPPSPFTQAQLHAAAQNGRTSAAMTTSTFATISEHADSDAPTTRETSRDRGREGAHTSAGAEDDMLDPEEAAEEAWLASLGVKDTSRWDDIKQPSDSLVVALGADENDGPKPK</sequence>
<dbReference type="SMART" id="SM01262">
    <property type="entry name" value="LAMTOR"/>
    <property type="match status" value="1"/>
</dbReference>
<feature type="compositionally biased region" description="Basic and acidic residues" evidence="6">
    <location>
        <begin position="169"/>
        <end position="179"/>
    </location>
</feature>
<dbReference type="Proteomes" id="UP000799439">
    <property type="component" value="Unassembled WGS sequence"/>
</dbReference>
<evidence type="ECO:0000256" key="6">
    <source>
        <dbReference type="SAM" id="MobiDB-lite"/>
    </source>
</evidence>
<dbReference type="OrthoDB" id="5299893at2759"/>
<dbReference type="GO" id="GO:0016197">
    <property type="term" value="P:endosomal transport"/>
    <property type="evidence" value="ECO:0007669"/>
    <property type="project" value="InterPro"/>
</dbReference>
<evidence type="ECO:0000256" key="2">
    <source>
        <dbReference type="ARBA" id="ARBA00022707"/>
    </source>
</evidence>
<evidence type="ECO:0000256" key="5">
    <source>
        <dbReference type="ARBA" id="ARBA00023288"/>
    </source>
</evidence>
<keyword evidence="8" id="KW-1185">Reference proteome</keyword>
<dbReference type="EMBL" id="ML996081">
    <property type="protein sequence ID" value="KAF2157614.1"/>
    <property type="molecule type" value="Genomic_DNA"/>
</dbReference>